<dbReference type="InterPro" id="IPR029058">
    <property type="entry name" value="AB_hydrolase_fold"/>
</dbReference>
<protein>
    <submittedName>
        <fullName evidence="3">Sigma-B regulation protein RsbQ</fullName>
    </submittedName>
</protein>
<dbReference type="STRING" id="1391627.SAMN05216464_105324"/>
<dbReference type="PANTHER" id="PTHR43039">
    <property type="entry name" value="ESTERASE-RELATED"/>
    <property type="match status" value="1"/>
</dbReference>
<proteinExistence type="inferred from homology"/>
<comment type="similarity">
    <text evidence="1">Belongs to the AB hydrolase superfamily.</text>
</comment>
<dbReference type="Pfam" id="PF12697">
    <property type="entry name" value="Abhydrolase_6"/>
    <property type="match status" value="1"/>
</dbReference>
<dbReference type="RefSeq" id="WP_091149886.1">
    <property type="nucleotide sequence ID" value="NZ_FNAI01000005.1"/>
</dbReference>
<gene>
    <name evidence="3" type="ORF">SAMN05216464_105324</name>
</gene>
<evidence type="ECO:0000313" key="4">
    <source>
        <dbReference type="Proteomes" id="UP000199072"/>
    </source>
</evidence>
<dbReference type="InterPro" id="IPR000073">
    <property type="entry name" value="AB_hydrolase_1"/>
</dbReference>
<sequence>MNDILKRNNVQLMGEGEQYMIFAHGYGCDQHVWSDMVPAFVDDYKLVLFDYVGSGESDLSAYDAKRYSSLNGYAQDLIEICDALQIRNAILVGHSVSSMIGVLAANQRPEFFSKLIFLGPSPCYLNKGDYHGGFEQADLDGLFEMMDNNYLGWAQALAPQIMANGDRPELGETLTTSFCATDPVIAQQFARVTFLSDNREDLAKLKLPSLTLQCSSDIIAPLEVGKYIHNVLPDNRLVVLKATGHCSHMSAPAETIAAIRNFI</sequence>
<reference evidence="3 4" key="1">
    <citation type="submission" date="2016-10" db="EMBL/GenBank/DDBJ databases">
        <authorList>
            <person name="de Groot N.N."/>
        </authorList>
    </citation>
    <scope>NUCLEOTIDE SEQUENCE [LARGE SCALE GENOMIC DNA]</scope>
    <source>
        <strain evidence="3 4">47C3B</strain>
    </source>
</reference>
<evidence type="ECO:0000256" key="1">
    <source>
        <dbReference type="ARBA" id="ARBA00008645"/>
    </source>
</evidence>
<dbReference type="EMBL" id="FNAI01000005">
    <property type="protein sequence ID" value="SDE35427.1"/>
    <property type="molecule type" value="Genomic_DNA"/>
</dbReference>
<dbReference type="Gene3D" id="3.40.50.1820">
    <property type="entry name" value="alpha/beta hydrolase"/>
    <property type="match status" value="1"/>
</dbReference>
<feature type="domain" description="AB hydrolase-1" evidence="2">
    <location>
        <begin position="21"/>
        <end position="257"/>
    </location>
</feature>
<dbReference type="SUPFAM" id="SSF53474">
    <property type="entry name" value="alpha/beta-Hydrolases"/>
    <property type="match status" value="1"/>
</dbReference>
<evidence type="ECO:0000259" key="2">
    <source>
        <dbReference type="Pfam" id="PF12697"/>
    </source>
</evidence>
<evidence type="ECO:0000313" key="3">
    <source>
        <dbReference type="EMBL" id="SDE35427.1"/>
    </source>
</evidence>
<dbReference type="AlphaFoldDB" id="A0A1G7C7Y4"/>
<name>A0A1G7C7Y4_9SPHI</name>
<accession>A0A1G7C7Y4</accession>
<dbReference type="PRINTS" id="PR00111">
    <property type="entry name" value="ABHYDROLASE"/>
</dbReference>
<dbReference type="Proteomes" id="UP000199072">
    <property type="component" value="Unassembled WGS sequence"/>
</dbReference>
<organism evidence="3 4">
    <name type="scientific">Mucilaginibacter pineti</name>
    <dbReference type="NCBI Taxonomy" id="1391627"/>
    <lineage>
        <taxon>Bacteria</taxon>
        <taxon>Pseudomonadati</taxon>
        <taxon>Bacteroidota</taxon>
        <taxon>Sphingobacteriia</taxon>
        <taxon>Sphingobacteriales</taxon>
        <taxon>Sphingobacteriaceae</taxon>
        <taxon>Mucilaginibacter</taxon>
    </lineage>
</organism>
<dbReference type="OrthoDB" id="9780932at2"/>
<keyword evidence="4" id="KW-1185">Reference proteome</keyword>